<feature type="domain" description="Signal transduction histidine kinase internal region" evidence="2">
    <location>
        <begin position="163"/>
        <end position="241"/>
    </location>
</feature>
<organism evidence="3">
    <name type="scientific">bioreactor metagenome</name>
    <dbReference type="NCBI Taxonomy" id="1076179"/>
    <lineage>
        <taxon>unclassified sequences</taxon>
        <taxon>metagenomes</taxon>
        <taxon>ecological metagenomes</taxon>
    </lineage>
</organism>
<gene>
    <name evidence="3" type="ORF">SDC9_45989</name>
</gene>
<keyword evidence="1" id="KW-0812">Transmembrane</keyword>
<feature type="transmembrane region" description="Helical" evidence="1">
    <location>
        <begin position="82"/>
        <end position="103"/>
    </location>
</feature>
<evidence type="ECO:0000256" key="1">
    <source>
        <dbReference type="SAM" id="Phobius"/>
    </source>
</evidence>
<sequence>MANVNSFGSRVYRKWYLVVLLVVAVSFIIGLIFSVFLDKEFTLMNVLFPSLINTVLIWGGSMAIVVFVWNRFPWESKPLKHLVVEIALIVVFLTAFVALANLYYSWLYNLSYAEGFRENQNDILITALITFLIVTIHEAVFFYQQWKFHFSKSVKLEKDNIEARYNALKAQVNPHFLFNSLNSLVSLVEDKPEAEKYVLDLSEYLRYMITSSNRDMVPVGEELLIVEKYIRLQRLRFGNNFSVKVGVSEHAGSKFIPVLALQMLLENCFNHNIITHNNPLYIRVYDERDMLVVENNYQKKTRKESTGIGLKNIEGRYMLTGEAGIKIHNDGRKFVVSIPLLNKPGS</sequence>
<dbReference type="Pfam" id="PF06580">
    <property type="entry name" value="His_kinase"/>
    <property type="match status" value="1"/>
</dbReference>
<comment type="caution">
    <text evidence="3">The sequence shown here is derived from an EMBL/GenBank/DDBJ whole genome shotgun (WGS) entry which is preliminary data.</text>
</comment>
<protein>
    <recommendedName>
        <fullName evidence="2">Signal transduction histidine kinase internal region domain-containing protein</fullName>
    </recommendedName>
</protein>
<name>A0A644W856_9ZZZZ</name>
<feature type="transmembrane region" description="Helical" evidence="1">
    <location>
        <begin position="123"/>
        <end position="143"/>
    </location>
</feature>
<dbReference type="AlphaFoldDB" id="A0A644W856"/>
<reference evidence="3" key="1">
    <citation type="submission" date="2019-08" db="EMBL/GenBank/DDBJ databases">
        <authorList>
            <person name="Kucharzyk K."/>
            <person name="Murdoch R.W."/>
            <person name="Higgins S."/>
            <person name="Loffler F."/>
        </authorList>
    </citation>
    <scope>NUCLEOTIDE SEQUENCE</scope>
</reference>
<feature type="transmembrane region" description="Helical" evidence="1">
    <location>
        <begin position="15"/>
        <end position="36"/>
    </location>
</feature>
<dbReference type="PANTHER" id="PTHR34220:SF7">
    <property type="entry name" value="SENSOR HISTIDINE KINASE YPDA"/>
    <property type="match status" value="1"/>
</dbReference>
<dbReference type="InterPro" id="IPR050640">
    <property type="entry name" value="Bact_2-comp_sensor_kinase"/>
</dbReference>
<dbReference type="GO" id="GO:0000155">
    <property type="term" value="F:phosphorelay sensor kinase activity"/>
    <property type="evidence" value="ECO:0007669"/>
    <property type="project" value="InterPro"/>
</dbReference>
<proteinExistence type="predicted"/>
<accession>A0A644W856</accession>
<dbReference type="PANTHER" id="PTHR34220">
    <property type="entry name" value="SENSOR HISTIDINE KINASE YPDA"/>
    <property type="match status" value="1"/>
</dbReference>
<evidence type="ECO:0000313" key="3">
    <source>
        <dbReference type="EMBL" id="MPL99768.1"/>
    </source>
</evidence>
<evidence type="ECO:0000259" key="2">
    <source>
        <dbReference type="Pfam" id="PF06580"/>
    </source>
</evidence>
<feature type="transmembrane region" description="Helical" evidence="1">
    <location>
        <begin position="48"/>
        <end position="70"/>
    </location>
</feature>
<dbReference type="GO" id="GO:0016020">
    <property type="term" value="C:membrane"/>
    <property type="evidence" value="ECO:0007669"/>
    <property type="project" value="InterPro"/>
</dbReference>
<dbReference type="EMBL" id="VSSQ01000687">
    <property type="protein sequence ID" value="MPL99768.1"/>
    <property type="molecule type" value="Genomic_DNA"/>
</dbReference>
<keyword evidence="1" id="KW-1133">Transmembrane helix</keyword>
<keyword evidence="1" id="KW-0472">Membrane</keyword>
<dbReference type="InterPro" id="IPR010559">
    <property type="entry name" value="Sig_transdc_His_kin_internal"/>
</dbReference>